<evidence type="ECO:0000313" key="2">
    <source>
        <dbReference type="EMBL" id="PJG60568.1"/>
    </source>
</evidence>
<dbReference type="AlphaFoldDB" id="A0A2H9U980"/>
<reference evidence="2 3" key="1">
    <citation type="submission" date="2017-11" db="EMBL/GenBank/DDBJ databases">
        <title>Draft genome sequence of environmental isolate Aeromonas cavernicola sp. nov. MDC 2508.</title>
        <authorList>
            <person name="Colston S.M."/>
            <person name="Navarro A."/>
            <person name="Martinez-Murcia A.J."/>
            <person name="Graf J."/>
        </authorList>
    </citation>
    <scope>NUCLEOTIDE SEQUENCE [LARGE SCALE GENOMIC DNA]</scope>
    <source>
        <strain evidence="2 3">MDC 2508</strain>
    </source>
</reference>
<sequence>MQKRWDQARIQALQSDASENIESYRDQDDPKGLEQFTNQMKAMLLADMSMLEFMPEYLPLALYGRVQFPPKAKGQWHTWLASGEQPSWDEFKVTVAFSNAALPLVKAVRAQSEDQLMEACAVLFLLCHPKENPLLRGNHRADNELRDDEDDDGEDADADYHGGNDRDGDGDGDDQGDHDMYDEVRF</sequence>
<comment type="caution">
    <text evidence="2">The sequence shown here is derived from an EMBL/GenBank/DDBJ whole genome shotgun (WGS) entry which is preliminary data.</text>
</comment>
<evidence type="ECO:0000256" key="1">
    <source>
        <dbReference type="SAM" id="MobiDB-lite"/>
    </source>
</evidence>
<protein>
    <submittedName>
        <fullName evidence="2">Uncharacterized protein</fullName>
    </submittedName>
</protein>
<gene>
    <name evidence="2" type="ORF">CUC53_00745</name>
</gene>
<dbReference type="Proteomes" id="UP000235861">
    <property type="component" value="Unassembled WGS sequence"/>
</dbReference>
<proteinExistence type="predicted"/>
<dbReference type="EMBL" id="PGGC01000005">
    <property type="protein sequence ID" value="PJG60568.1"/>
    <property type="molecule type" value="Genomic_DNA"/>
</dbReference>
<accession>A0A2H9U980</accession>
<feature type="compositionally biased region" description="Basic and acidic residues" evidence="1">
    <location>
        <begin position="158"/>
        <end position="186"/>
    </location>
</feature>
<feature type="compositionally biased region" description="Acidic residues" evidence="1">
    <location>
        <begin position="145"/>
        <end position="157"/>
    </location>
</feature>
<feature type="region of interest" description="Disordered" evidence="1">
    <location>
        <begin position="136"/>
        <end position="186"/>
    </location>
</feature>
<name>A0A2H9U980_9GAMM</name>
<keyword evidence="3" id="KW-1185">Reference proteome</keyword>
<evidence type="ECO:0000313" key="3">
    <source>
        <dbReference type="Proteomes" id="UP000235861"/>
    </source>
</evidence>
<organism evidence="2 3">
    <name type="scientific">Aeromonas cavernicola</name>
    <dbReference type="NCBI Taxonomy" id="1006623"/>
    <lineage>
        <taxon>Bacteria</taxon>
        <taxon>Pseudomonadati</taxon>
        <taxon>Pseudomonadota</taxon>
        <taxon>Gammaproteobacteria</taxon>
        <taxon>Aeromonadales</taxon>
        <taxon>Aeromonadaceae</taxon>
        <taxon>Aeromonas</taxon>
    </lineage>
</organism>
<dbReference type="OrthoDB" id="5769186at2"/>
<dbReference type="RefSeq" id="WP_100292389.1">
    <property type="nucleotide sequence ID" value="NZ_PGGC01000005.1"/>
</dbReference>